<dbReference type="EMBL" id="CABPSB010000010">
    <property type="protein sequence ID" value="VVE19025.1"/>
    <property type="molecule type" value="Genomic_DNA"/>
</dbReference>
<dbReference type="AlphaFoldDB" id="A0A5E4W7F7"/>
<proteinExistence type="predicted"/>
<organism evidence="1 2">
    <name type="scientific">Pandoraea anhela</name>
    <dbReference type="NCBI Taxonomy" id="2508295"/>
    <lineage>
        <taxon>Bacteria</taxon>
        <taxon>Pseudomonadati</taxon>
        <taxon>Pseudomonadota</taxon>
        <taxon>Betaproteobacteria</taxon>
        <taxon>Burkholderiales</taxon>
        <taxon>Burkholderiaceae</taxon>
        <taxon>Pandoraea</taxon>
    </lineage>
</organism>
<evidence type="ECO:0000313" key="1">
    <source>
        <dbReference type="EMBL" id="VVE19025.1"/>
    </source>
</evidence>
<evidence type="ECO:0000313" key="2">
    <source>
        <dbReference type="Proteomes" id="UP000406256"/>
    </source>
</evidence>
<sequence length="65" mass="7195">MLTLSAKAITAALQSIAEKNPQQPSEAVINALLARELIHQVGKHFEPTQFGRAYCRHANALRPSW</sequence>
<dbReference type="OrthoDB" id="8943435at2"/>
<dbReference type="Proteomes" id="UP000406256">
    <property type="component" value="Unassembled WGS sequence"/>
</dbReference>
<protein>
    <submittedName>
        <fullName evidence="1">Uncharacterized protein</fullName>
    </submittedName>
</protein>
<reference evidence="1 2" key="1">
    <citation type="submission" date="2019-08" db="EMBL/GenBank/DDBJ databases">
        <authorList>
            <person name="Peeters C."/>
        </authorList>
    </citation>
    <scope>NUCLEOTIDE SEQUENCE [LARGE SCALE GENOMIC DNA]</scope>
    <source>
        <strain evidence="1 2">LMG 31108</strain>
    </source>
</reference>
<accession>A0A5E4W7F7</accession>
<gene>
    <name evidence="1" type="ORF">PAN31108_03025</name>
</gene>
<name>A0A5E4W7F7_9BURK</name>
<dbReference type="RefSeq" id="WP_150669632.1">
    <property type="nucleotide sequence ID" value="NZ_CABPSB010000010.1"/>
</dbReference>
<keyword evidence="2" id="KW-1185">Reference proteome</keyword>